<evidence type="ECO:0000256" key="1">
    <source>
        <dbReference type="SAM" id="Phobius"/>
    </source>
</evidence>
<feature type="transmembrane region" description="Helical" evidence="1">
    <location>
        <begin position="347"/>
        <end position="367"/>
    </location>
</feature>
<feature type="transmembrane region" description="Helical" evidence="1">
    <location>
        <begin position="117"/>
        <end position="139"/>
    </location>
</feature>
<dbReference type="InterPro" id="IPR012429">
    <property type="entry name" value="HGSNAT_cat"/>
</dbReference>
<protein>
    <submittedName>
        <fullName evidence="3">DUF1624 domain-containing protein</fullName>
    </submittedName>
</protein>
<evidence type="ECO:0000259" key="2">
    <source>
        <dbReference type="Pfam" id="PF07786"/>
    </source>
</evidence>
<dbReference type="Pfam" id="PF07786">
    <property type="entry name" value="HGSNAT_cat"/>
    <property type="match status" value="1"/>
</dbReference>
<feature type="transmembrane region" description="Helical" evidence="1">
    <location>
        <begin position="270"/>
        <end position="291"/>
    </location>
</feature>
<gene>
    <name evidence="3" type="ORF">J7302_12800</name>
</gene>
<feature type="transmembrane region" description="Helical" evidence="1">
    <location>
        <begin position="89"/>
        <end position="111"/>
    </location>
</feature>
<feature type="transmembrane region" description="Helical" evidence="1">
    <location>
        <begin position="303"/>
        <end position="327"/>
    </location>
</feature>
<organism evidence="3 4">
    <name type="scientific">Metapseudomonas boanensis</name>
    <dbReference type="NCBI Taxonomy" id="2822138"/>
    <lineage>
        <taxon>Bacteria</taxon>
        <taxon>Pseudomonadati</taxon>
        <taxon>Pseudomonadota</taxon>
        <taxon>Gammaproteobacteria</taxon>
        <taxon>Pseudomonadales</taxon>
        <taxon>Pseudomonadaceae</taxon>
        <taxon>Metapseudomonas</taxon>
    </lineage>
</organism>
<keyword evidence="1" id="KW-1133">Transmembrane helix</keyword>
<dbReference type="RefSeq" id="WP_215374916.1">
    <property type="nucleotide sequence ID" value="NZ_JAGTIS010000006.1"/>
</dbReference>
<dbReference type="Proteomes" id="UP001519667">
    <property type="component" value="Unassembled WGS sequence"/>
</dbReference>
<proteinExistence type="predicted"/>
<name>A0ABS5XH31_9GAMM</name>
<dbReference type="EMBL" id="JAGTIS010000006">
    <property type="protein sequence ID" value="MBT8766996.1"/>
    <property type="molecule type" value="Genomic_DNA"/>
</dbReference>
<feature type="transmembrane region" description="Helical" evidence="1">
    <location>
        <begin position="146"/>
        <end position="171"/>
    </location>
</feature>
<accession>A0ABS5XH31</accession>
<feature type="transmembrane region" description="Helical" evidence="1">
    <location>
        <begin position="56"/>
        <end position="77"/>
    </location>
</feature>
<dbReference type="PANTHER" id="PTHR40407">
    <property type="entry name" value="MEMBRANE PROTEIN-LIKE PROTEIN"/>
    <property type="match status" value="1"/>
</dbReference>
<dbReference type="PANTHER" id="PTHR40407:SF1">
    <property type="entry name" value="HEPARAN-ALPHA-GLUCOSAMINIDE N-ACETYLTRANSFERASE CATALYTIC DOMAIN-CONTAINING PROTEIN"/>
    <property type="match status" value="1"/>
</dbReference>
<feature type="transmembrane region" description="Helical" evidence="1">
    <location>
        <begin position="196"/>
        <end position="213"/>
    </location>
</feature>
<evidence type="ECO:0000313" key="3">
    <source>
        <dbReference type="EMBL" id="MBT8766996.1"/>
    </source>
</evidence>
<keyword evidence="1" id="KW-0812">Transmembrane</keyword>
<reference evidence="3 4" key="1">
    <citation type="submission" date="2021-04" db="EMBL/GenBank/DDBJ databases">
        <title>Pseudomonas boanensis sp. nov., a bacterium isolated from river water used for household purposes in Boane District, Mozambique.</title>
        <authorList>
            <person name="Nicklasson M."/>
            <person name="Martin-Rodriguez A.J."/>
            <person name="Thorell K."/>
            <person name="Neves L."/>
            <person name="Mussagy A."/>
            <person name="Rydberg H.A."/>
            <person name="Hernroth B."/>
            <person name="Svensson-Stadler L."/>
            <person name="Sjoling A."/>
        </authorList>
    </citation>
    <scope>NUCLEOTIDE SEQUENCE [LARGE SCALE GENOMIC DNA]</scope>
    <source>
        <strain evidence="3 4">DB1</strain>
    </source>
</reference>
<keyword evidence="4" id="KW-1185">Reference proteome</keyword>
<sequence length="382" mass="43134">MTLSPSTRLHSIDALRGLVILFMLLDHVRETFYLHLQVLDPMDVLQTDPALFASRTFAHLCAPVFILLTGLSAFLYGERQAERGTVSSFLFKRGLFLVMLEITLVNFAWTFQLPPSVIYLQVIWAIGLSMLALSALIWLPRAFLIALALLLIGGHNLLDGVHFSAASWFHIPWAVLHDRGWIEVSEGLRLRTSYPVLPWIGVIALGYAIGPWFARASDADRRYRWLLTSGASALVAFLVLRLFNGYGEKPWFTGETVVQTLMSFLNVTKYPPSLLFLALTLGVGMLLLVVLERRGDGQLVRWLAGFGAAPMFFYLLHLYVLKALYVACLATWGPNHGQYFGFDSVSALWLTTVLLAVGLYLPVCWFARLKARRRDMTWLKYF</sequence>
<feature type="domain" description="Heparan-alpha-glucosaminide N-acetyltransferase catalytic" evidence="2">
    <location>
        <begin position="8"/>
        <end position="237"/>
    </location>
</feature>
<comment type="caution">
    <text evidence="3">The sequence shown here is derived from an EMBL/GenBank/DDBJ whole genome shotgun (WGS) entry which is preliminary data.</text>
</comment>
<feature type="transmembrane region" description="Helical" evidence="1">
    <location>
        <begin position="225"/>
        <end position="243"/>
    </location>
</feature>
<evidence type="ECO:0000313" key="4">
    <source>
        <dbReference type="Proteomes" id="UP001519667"/>
    </source>
</evidence>
<keyword evidence="1" id="KW-0472">Membrane</keyword>